<sequence length="237" mass="26434">MEFCVDSEIFKLFPGIRFVCVIAKGIDSGKINKEAIEHMLHEGWSVAGKASVQYGNPQSHPNIKPWVARLKAIGVSRKKFPNSIESMVRRAGKGGEPFHIIPLVDFYNSIALSHIVPAGGFDIDQMQEGLSLRLSREGDRFMALDEEKEINVPAGEVSYADGNQIVTRQFVWKQAKHLLLNEKTKNVFFVSEILGDLPYETADNVAKALVNGLWKCFGISTTAHILDERNTHLAINE</sequence>
<dbReference type="OrthoDB" id="276580at2"/>
<accession>A0A1G5V6C6</accession>
<dbReference type="Pfam" id="PF03483">
    <property type="entry name" value="B3_4"/>
    <property type="match status" value="1"/>
</dbReference>
<organism evidence="2 3">
    <name type="scientific">Allisonella histaminiformans</name>
    <dbReference type="NCBI Taxonomy" id="209880"/>
    <lineage>
        <taxon>Bacteria</taxon>
        <taxon>Bacillati</taxon>
        <taxon>Bacillota</taxon>
        <taxon>Negativicutes</taxon>
        <taxon>Veillonellales</taxon>
        <taxon>Veillonellaceae</taxon>
        <taxon>Allisonella</taxon>
    </lineage>
</organism>
<proteinExistence type="predicted"/>
<dbReference type="EMBL" id="FMXA01000005">
    <property type="protein sequence ID" value="SDA41354.1"/>
    <property type="molecule type" value="Genomic_DNA"/>
</dbReference>
<dbReference type="SUPFAM" id="SSF56037">
    <property type="entry name" value="PheT/TilS domain"/>
    <property type="match status" value="1"/>
</dbReference>
<dbReference type="GO" id="GO:0004826">
    <property type="term" value="F:phenylalanine-tRNA ligase activity"/>
    <property type="evidence" value="ECO:0007669"/>
    <property type="project" value="InterPro"/>
</dbReference>
<reference evidence="2 3" key="1">
    <citation type="submission" date="2016-10" db="EMBL/GenBank/DDBJ databases">
        <authorList>
            <person name="de Groot N.N."/>
        </authorList>
    </citation>
    <scope>NUCLEOTIDE SEQUENCE [LARGE SCALE GENOMIC DNA]</scope>
    <source>
        <strain evidence="2 3">DSM 15230</strain>
    </source>
</reference>
<dbReference type="RefSeq" id="WP_091363292.1">
    <property type="nucleotide sequence ID" value="NZ_FMXA01000005.1"/>
</dbReference>
<dbReference type="SMART" id="SM00873">
    <property type="entry name" value="B3_4"/>
    <property type="match status" value="1"/>
</dbReference>
<dbReference type="GeneID" id="87755440"/>
<evidence type="ECO:0000313" key="3">
    <source>
        <dbReference type="Proteomes" id="UP000199689"/>
    </source>
</evidence>
<evidence type="ECO:0000259" key="1">
    <source>
        <dbReference type="SMART" id="SM00873"/>
    </source>
</evidence>
<dbReference type="AlphaFoldDB" id="A0A1G5V6C6"/>
<dbReference type="InterPro" id="IPR005146">
    <property type="entry name" value="B3/B4_tRNA-bd"/>
</dbReference>
<dbReference type="Gene3D" id="3.50.40.10">
    <property type="entry name" value="Phenylalanyl-trna Synthetase, Chain B, domain 3"/>
    <property type="match status" value="1"/>
</dbReference>
<dbReference type="PANTHER" id="PTHR39209:SF2">
    <property type="entry name" value="CYTOPLASMIC PROTEIN"/>
    <property type="match status" value="1"/>
</dbReference>
<dbReference type="InterPro" id="IPR020825">
    <property type="entry name" value="Phe-tRNA_synthase-like_B3/B4"/>
</dbReference>
<dbReference type="PANTHER" id="PTHR39209">
    <property type="match status" value="1"/>
</dbReference>
<gene>
    <name evidence="2" type="ORF">SAMN02910343_00394</name>
</gene>
<protein>
    <submittedName>
        <fullName evidence="2">B3/B4 domain-containing protein (DNA/RNA-binding domain of Phe-tRNA-synthetase)</fullName>
    </submittedName>
</protein>
<dbReference type="Proteomes" id="UP000199689">
    <property type="component" value="Unassembled WGS sequence"/>
</dbReference>
<dbReference type="GO" id="GO:0003723">
    <property type="term" value="F:RNA binding"/>
    <property type="evidence" value="ECO:0007669"/>
    <property type="project" value="InterPro"/>
</dbReference>
<evidence type="ECO:0000313" key="2">
    <source>
        <dbReference type="EMBL" id="SDA41354.1"/>
    </source>
</evidence>
<name>A0A1G5V6C6_9FIRM</name>
<keyword evidence="3" id="KW-1185">Reference proteome</keyword>
<feature type="domain" description="B3/B4 tRNA-binding" evidence="1">
    <location>
        <begin position="68"/>
        <end position="218"/>
    </location>
</feature>